<keyword evidence="5 12" id="KW-1133">Transmembrane helix</keyword>
<evidence type="ECO:0000256" key="10">
    <source>
        <dbReference type="ARBA" id="ARBA00044501"/>
    </source>
</evidence>
<comment type="caution">
    <text evidence="13">The sequence shown here is derived from an EMBL/GenBank/DDBJ whole genome shotgun (WGS) entry which is preliminary data.</text>
</comment>
<feature type="transmembrane region" description="Helical" evidence="12">
    <location>
        <begin position="191"/>
        <end position="209"/>
    </location>
</feature>
<keyword evidence="4" id="KW-0479">Metal-binding</keyword>
<dbReference type="GO" id="GO:0006784">
    <property type="term" value="P:heme A biosynthetic process"/>
    <property type="evidence" value="ECO:0007669"/>
    <property type="project" value="InterPro"/>
</dbReference>
<name>A0A229WWS3_9EURO</name>
<feature type="transmembrane region" description="Helical" evidence="12">
    <location>
        <begin position="425"/>
        <end position="445"/>
    </location>
</feature>
<evidence type="ECO:0000256" key="9">
    <source>
        <dbReference type="ARBA" id="ARBA00023136"/>
    </source>
</evidence>
<evidence type="ECO:0000256" key="5">
    <source>
        <dbReference type="ARBA" id="ARBA00022989"/>
    </source>
</evidence>
<comment type="catalytic activity">
    <reaction evidence="11">
        <text>Fe(II)-heme o + 2 A + H2O = Fe(II)-heme a + 2 AH2</text>
        <dbReference type="Rhea" id="RHEA:63388"/>
        <dbReference type="ChEBI" id="CHEBI:13193"/>
        <dbReference type="ChEBI" id="CHEBI:15377"/>
        <dbReference type="ChEBI" id="CHEBI:17499"/>
        <dbReference type="ChEBI" id="CHEBI:60530"/>
        <dbReference type="ChEBI" id="CHEBI:61715"/>
        <dbReference type="EC" id="1.17.99.9"/>
    </reaction>
    <physiologicalReaction direction="left-to-right" evidence="11">
        <dbReference type="Rhea" id="RHEA:63389"/>
    </physiologicalReaction>
</comment>
<comment type="cofactor">
    <cofactor evidence="1">
        <name>heme b</name>
        <dbReference type="ChEBI" id="CHEBI:60344"/>
    </cofactor>
</comment>
<feature type="transmembrane region" description="Helical" evidence="12">
    <location>
        <begin position="259"/>
        <end position="280"/>
    </location>
</feature>
<evidence type="ECO:0000256" key="3">
    <source>
        <dbReference type="ARBA" id="ARBA00022692"/>
    </source>
</evidence>
<dbReference type="OrthoDB" id="1726137at2759"/>
<dbReference type="GO" id="GO:0046872">
    <property type="term" value="F:metal ion binding"/>
    <property type="evidence" value="ECO:0007669"/>
    <property type="project" value="UniProtKB-KW"/>
</dbReference>
<keyword evidence="14" id="KW-1185">Reference proteome</keyword>
<feature type="transmembrane region" description="Helical" evidence="12">
    <location>
        <begin position="387"/>
        <end position="404"/>
    </location>
</feature>
<evidence type="ECO:0000256" key="6">
    <source>
        <dbReference type="ARBA" id="ARBA00023002"/>
    </source>
</evidence>
<evidence type="ECO:0000256" key="12">
    <source>
        <dbReference type="SAM" id="Phobius"/>
    </source>
</evidence>
<protein>
    <recommendedName>
        <fullName evidence="15">Cytochrome c oxidase assembly protein cox15</fullName>
    </recommendedName>
</protein>
<evidence type="ECO:0000256" key="1">
    <source>
        <dbReference type="ARBA" id="ARBA00001970"/>
    </source>
</evidence>
<dbReference type="AlphaFoldDB" id="A0A229WWS3"/>
<evidence type="ECO:0000313" key="14">
    <source>
        <dbReference type="Proteomes" id="UP000215289"/>
    </source>
</evidence>
<dbReference type="GO" id="GO:0016653">
    <property type="term" value="F:oxidoreductase activity, acting on NAD(P)H, heme protein as acceptor"/>
    <property type="evidence" value="ECO:0007669"/>
    <property type="project" value="TreeGrafter"/>
</dbReference>
<comment type="subcellular location">
    <subcellularLocation>
        <location evidence="2">Membrane</location>
        <topology evidence="2">Multi-pass membrane protein</topology>
    </subcellularLocation>
</comment>
<dbReference type="Proteomes" id="UP000215289">
    <property type="component" value="Unassembled WGS sequence"/>
</dbReference>
<feature type="transmembrane region" description="Helical" evidence="12">
    <location>
        <begin position="451"/>
        <end position="472"/>
    </location>
</feature>
<dbReference type="GO" id="GO:0120547">
    <property type="term" value="F:heme A synthase activity"/>
    <property type="evidence" value="ECO:0007669"/>
    <property type="project" value="UniProtKB-EC"/>
</dbReference>
<keyword evidence="3 12" id="KW-0812">Transmembrane</keyword>
<keyword evidence="7" id="KW-0408">Iron</keyword>
<proteinExistence type="inferred from homology"/>
<dbReference type="GO" id="GO:0005743">
    <property type="term" value="C:mitochondrial inner membrane"/>
    <property type="evidence" value="ECO:0007669"/>
    <property type="project" value="TreeGrafter"/>
</dbReference>
<evidence type="ECO:0000313" key="13">
    <source>
        <dbReference type="EMBL" id="RLL93336.1"/>
    </source>
</evidence>
<evidence type="ECO:0000256" key="2">
    <source>
        <dbReference type="ARBA" id="ARBA00004141"/>
    </source>
</evidence>
<dbReference type="EMBL" id="NIDN02000333">
    <property type="protein sequence ID" value="RLL93336.1"/>
    <property type="molecule type" value="Genomic_DNA"/>
</dbReference>
<accession>A0A229WWS3</accession>
<keyword evidence="9 12" id="KW-0472">Membrane</keyword>
<feature type="transmembrane region" description="Helical" evidence="12">
    <location>
        <begin position="105"/>
        <end position="126"/>
    </location>
</feature>
<dbReference type="HAMAP" id="MF_01665">
    <property type="entry name" value="HemeA_synth_type2"/>
    <property type="match status" value="1"/>
</dbReference>
<dbReference type="Pfam" id="PF02628">
    <property type="entry name" value="COX15-CtaA"/>
    <property type="match status" value="1"/>
</dbReference>
<evidence type="ECO:0000256" key="7">
    <source>
        <dbReference type="ARBA" id="ARBA00023004"/>
    </source>
</evidence>
<dbReference type="PANTHER" id="PTHR23289">
    <property type="entry name" value="CYTOCHROME C OXIDASE ASSEMBLY PROTEIN COX15"/>
    <property type="match status" value="1"/>
</dbReference>
<evidence type="ECO:0008006" key="15">
    <source>
        <dbReference type="Google" id="ProtNLM"/>
    </source>
</evidence>
<keyword evidence="6" id="KW-0560">Oxidoreductase</keyword>
<feature type="transmembrane region" description="Helical" evidence="12">
    <location>
        <begin position="221"/>
        <end position="239"/>
    </location>
</feature>
<keyword evidence="8" id="KW-0350">Heme biosynthesis</keyword>
<feature type="transmembrane region" description="Helical" evidence="12">
    <location>
        <begin position="314"/>
        <end position="340"/>
    </location>
</feature>
<dbReference type="STRING" id="1245748.A0A229WWS3"/>
<dbReference type="PANTHER" id="PTHR23289:SF2">
    <property type="entry name" value="CYTOCHROME C OXIDASE ASSEMBLY PROTEIN COX15 HOMOLOG"/>
    <property type="match status" value="1"/>
</dbReference>
<gene>
    <name evidence="13" type="ORF">CFD26_102003</name>
</gene>
<reference evidence="13 14" key="1">
    <citation type="submission" date="2018-08" db="EMBL/GenBank/DDBJ databases">
        <title>Draft genome sequences of two Aspergillus turcosus clinical strains isolated from bronchoalveolar lavage fluid: one azole-susceptible and the other azole-resistant.</title>
        <authorList>
            <person name="Parent-Michaud M."/>
            <person name="Dufresne P.J."/>
            <person name="Fournier E."/>
            <person name="Martineau C."/>
            <person name="Moreira S."/>
            <person name="Perkins V."/>
            <person name="De Repentigny L."/>
            <person name="Dufresne S.F."/>
        </authorList>
    </citation>
    <scope>NUCLEOTIDE SEQUENCE [LARGE SCALE GENOMIC DNA]</scope>
    <source>
        <strain evidence="13">HMR AF 1038</strain>
    </source>
</reference>
<dbReference type="InterPro" id="IPR023754">
    <property type="entry name" value="HemeA_Synthase_type2"/>
</dbReference>
<evidence type="ECO:0000256" key="4">
    <source>
        <dbReference type="ARBA" id="ARBA00022723"/>
    </source>
</evidence>
<evidence type="ECO:0000256" key="11">
    <source>
        <dbReference type="ARBA" id="ARBA00048044"/>
    </source>
</evidence>
<evidence type="ECO:0000256" key="8">
    <source>
        <dbReference type="ARBA" id="ARBA00023133"/>
    </source>
</evidence>
<dbReference type="InterPro" id="IPR003780">
    <property type="entry name" value="COX15/CtaA_fam"/>
</dbReference>
<sequence>MASLGGSVPMFRSLAPRFSKEFFTCRQCLGRNPNYATKSTFRKQFAGLSFGQKSRNASPNALRVTATKFFSPVIRRSVSGSAVAGALEDGASKAKSSFPKVSDKIVAYWLLGSAASVFGIVVFGGLTRLTESGLSITEWRPVTGSLPPMNAEDWESEFAKYRASPEFQLLNPNMNLSEFKSIYYMEWIHRLWGRFVGLSFVLPAIYFVAKKKVSKPMSLRLAGIAGLIGFQGFIGWWMVKSGLKEDLFAQGSHPRVSQYRLTAHLGAAFVCYTAMLWNGLAILRSHRLLADPEAGMKLLDSLRDPKLKIFRRSVAGLALLVFATAMSGALVAGLDAGLIYNEFPFMGSGLAPPKSELFDERYSRHEDRSDLWWRNMLENPSLVQLDHRIMAMTTFTSIMALWAYSRRSPTVKRLLPPAARKGLHGVVAFAWVQVGLGISTLLYLVPTPLASAHQAGSLFLLTWVLVLGSRIWHPSRTAKLLQMAAKARGQAVHNAAQAAHKL</sequence>
<comment type="pathway">
    <text evidence="10">Porphyrin-containing compound metabolism; heme A biosynthesis; heme A from heme O: step 1/1.</text>
</comment>
<organism evidence="13 14">
    <name type="scientific">Aspergillus turcosus</name>
    <dbReference type="NCBI Taxonomy" id="1245748"/>
    <lineage>
        <taxon>Eukaryota</taxon>
        <taxon>Fungi</taxon>
        <taxon>Dikarya</taxon>
        <taxon>Ascomycota</taxon>
        <taxon>Pezizomycotina</taxon>
        <taxon>Eurotiomycetes</taxon>
        <taxon>Eurotiomycetidae</taxon>
        <taxon>Eurotiales</taxon>
        <taxon>Aspergillaceae</taxon>
        <taxon>Aspergillus</taxon>
        <taxon>Aspergillus subgen. Fumigati</taxon>
    </lineage>
</organism>